<feature type="transmembrane region" description="Helical" evidence="1">
    <location>
        <begin position="164"/>
        <end position="183"/>
    </location>
</feature>
<accession>A0A1H5LWS8</accession>
<dbReference type="OrthoDB" id="3822725at2"/>
<organism evidence="2 3">
    <name type="scientific">Jiangella alba</name>
    <dbReference type="NCBI Taxonomy" id="561176"/>
    <lineage>
        <taxon>Bacteria</taxon>
        <taxon>Bacillati</taxon>
        <taxon>Actinomycetota</taxon>
        <taxon>Actinomycetes</taxon>
        <taxon>Jiangellales</taxon>
        <taxon>Jiangellaceae</taxon>
        <taxon>Jiangella</taxon>
    </lineage>
</organism>
<gene>
    <name evidence="2" type="ORF">SAMN04488561_2812</name>
</gene>
<protein>
    <submittedName>
        <fullName evidence="2">ABC-2 family transporter protein</fullName>
    </submittedName>
</protein>
<name>A0A1H5LWS8_9ACTN</name>
<dbReference type="RefSeq" id="WP_069113404.1">
    <property type="nucleotide sequence ID" value="NZ_FNUC01000003.1"/>
</dbReference>
<feature type="transmembrane region" description="Helical" evidence="1">
    <location>
        <begin position="72"/>
        <end position="94"/>
    </location>
</feature>
<keyword evidence="1" id="KW-0812">Transmembrane</keyword>
<keyword evidence="1" id="KW-0472">Membrane</keyword>
<feature type="transmembrane region" description="Helical" evidence="1">
    <location>
        <begin position="234"/>
        <end position="258"/>
    </location>
</feature>
<evidence type="ECO:0000256" key="1">
    <source>
        <dbReference type="SAM" id="Phobius"/>
    </source>
</evidence>
<dbReference type="AlphaFoldDB" id="A0A1H5LWS8"/>
<evidence type="ECO:0000313" key="2">
    <source>
        <dbReference type="EMBL" id="SEE81476.1"/>
    </source>
</evidence>
<reference evidence="3" key="1">
    <citation type="submission" date="2016-10" db="EMBL/GenBank/DDBJ databases">
        <authorList>
            <person name="Varghese N."/>
            <person name="Submissions S."/>
        </authorList>
    </citation>
    <scope>NUCLEOTIDE SEQUENCE [LARGE SCALE GENOMIC DNA]</scope>
    <source>
        <strain evidence="3">DSM 45237</strain>
    </source>
</reference>
<feature type="transmembrane region" description="Helical" evidence="1">
    <location>
        <begin position="41"/>
        <end position="60"/>
    </location>
</feature>
<keyword evidence="1" id="KW-1133">Transmembrane helix</keyword>
<proteinExistence type="predicted"/>
<feature type="transmembrane region" description="Helical" evidence="1">
    <location>
        <begin position="190"/>
        <end position="209"/>
    </location>
</feature>
<dbReference type="Proteomes" id="UP000181980">
    <property type="component" value="Unassembled WGS sequence"/>
</dbReference>
<dbReference type="EMBL" id="FNUC01000003">
    <property type="protein sequence ID" value="SEE81476.1"/>
    <property type="molecule type" value="Genomic_DNA"/>
</dbReference>
<dbReference type="STRING" id="561176.SAMN04488561_2812"/>
<keyword evidence="3" id="KW-1185">Reference proteome</keyword>
<feature type="transmembrane region" description="Helical" evidence="1">
    <location>
        <begin position="115"/>
        <end position="144"/>
    </location>
</feature>
<evidence type="ECO:0000313" key="3">
    <source>
        <dbReference type="Proteomes" id="UP000181980"/>
    </source>
</evidence>
<sequence length="263" mass="27662">MSALTTTPAAGTHRPARTTRPSLARLTAVELRKATDTRAGFWLLAVIALAALGMVLVQMFTGSAEDRTFSEFFGGAQLPVGLLLPVVGILAVTGEWSQRTTLSTFALEPRRERVIAAKVSAAVLMAVGVVVASLAWAALANVVAPLVTDADGGWSFGAEGLGRVVLFQVINVLVGTAFGLALLSTPLAIVLYFVLPTLWSILGGTISALKTPAEWLDLSSTTIPLIDGDLTGEAWGQLGTSLALWLVVPLAFGLWRVLRSEIK</sequence>